<evidence type="ECO:0000313" key="2">
    <source>
        <dbReference type="EMBL" id="EPY17305.1"/>
    </source>
</evidence>
<dbReference type="Proteomes" id="UP000015354">
    <property type="component" value="Unassembled WGS sequence"/>
</dbReference>
<keyword evidence="1" id="KW-1133">Transmembrane helix</keyword>
<feature type="transmembrane region" description="Helical" evidence="1">
    <location>
        <begin position="84"/>
        <end position="110"/>
    </location>
</feature>
<evidence type="ECO:0000256" key="1">
    <source>
        <dbReference type="SAM" id="Phobius"/>
    </source>
</evidence>
<sequence>MTSSEKDEKLNWKNDKRLFKMVEGGFVVHCFSRQGERNRNSPHDNVMLSNYVVDVHGEVRYAFYNNNHNNPSSPISIPVRTVSYAYGVLLVLLGGSAALLCALFAVHLFIFHRNNRTAAPTTTNRHKRTSWRDRCSAWCGCCFCFCAAFCSDNKRAISRNLKDMAPPPVSPTQEVLNNQTSKTGELAPYNYSYYCGYSNETGMLGSTAVNFRSTGLSPVTNSNQQTLTTRSPVGTRDFSAIHTLHTNSTNNNQTEIVFATEENSYPSSDRDDTYNTKIKTNRSAKLCVQMFVNVLLRKHFTLCGKVFYLYQLYLYNSICLLWCAACLLFFF</sequence>
<dbReference type="EMBL" id="ATMH01010547">
    <property type="protein sequence ID" value="EPY17305.1"/>
    <property type="molecule type" value="Genomic_DNA"/>
</dbReference>
<gene>
    <name evidence="2" type="ORF">STCU_10694</name>
</gene>
<evidence type="ECO:0000313" key="3">
    <source>
        <dbReference type="Proteomes" id="UP000015354"/>
    </source>
</evidence>
<dbReference type="AlphaFoldDB" id="S9V389"/>
<accession>S9V389</accession>
<feature type="transmembrane region" description="Helical" evidence="1">
    <location>
        <begin position="307"/>
        <end position="330"/>
    </location>
</feature>
<keyword evidence="3" id="KW-1185">Reference proteome</keyword>
<comment type="caution">
    <text evidence="2">The sequence shown here is derived from an EMBL/GenBank/DDBJ whole genome shotgun (WGS) entry which is preliminary data.</text>
</comment>
<keyword evidence="1" id="KW-0472">Membrane</keyword>
<reference evidence="2 3" key="1">
    <citation type="journal article" date="2013" name="PLoS ONE">
        <title>Predicting the Proteins of Angomonas deanei, Strigomonas culicis and Their Respective Endosymbionts Reveals New Aspects of the Trypanosomatidae Family.</title>
        <authorList>
            <person name="Motta M.C."/>
            <person name="Martins A.C."/>
            <person name="de Souza S.S."/>
            <person name="Catta-Preta C.M."/>
            <person name="Silva R."/>
            <person name="Klein C.C."/>
            <person name="de Almeida L.G."/>
            <person name="de Lima Cunha O."/>
            <person name="Ciapina L.P."/>
            <person name="Brocchi M."/>
            <person name="Colabardini A.C."/>
            <person name="de Araujo Lima B."/>
            <person name="Machado C.R."/>
            <person name="de Almeida Soares C.M."/>
            <person name="Probst C.M."/>
            <person name="de Menezes C.B."/>
            <person name="Thompson C.E."/>
            <person name="Bartholomeu D.C."/>
            <person name="Gradia D.F."/>
            <person name="Pavoni D.P."/>
            <person name="Grisard E.C."/>
            <person name="Fantinatti-Garboggini F."/>
            <person name="Marchini F.K."/>
            <person name="Rodrigues-Luiz G.F."/>
            <person name="Wagner G."/>
            <person name="Goldman G.H."/>
            <person name="Fietto J.L."/>
            <person name="Elias M.C."/>
            <person name="Goldman M.H."/>
            <person name="Sagot M.F."/>
            <person name="Pereira M."/>
            <person name="Stoco P.H."/>
            <person name="de Mendonca-Neto R.P."/>
            <person name="Teixeira S.M."/>
            <person name="Maciel T.E."/>
            <person name="de Oliveira Mendes T.A."/>
            <person name="Urmenyi T.P."/>
            <person name="de Souza W."/>
            <person name="Schenkman S."/>
            <person name="de Vasconcelos A.T."/>
        </authorList>
    </citation>
    <scope>NUCLEOTIDE SEQUENCE [LARGE SCALE GENOMIC DNA]</scope>
</reference>
<keyword evidence="1" id="KW-0812">Transmembrane</keyword>
<protein>
    <submittedName>
        <fullName evidence="2">Uncharacterized protein</fullName>
    </submittedName>
</protein>
<organism evidence="2 3">
    <name type="scientific">Strigomonas culicis</name>
    <dbReference type="NCBI Taxonomy" id="28005"/>
    <lineage>
        <taxon>Eukaryota</taxon>
        <taxon>Discoba</taxon>
        <taxon>Euglenozoa</taxon>
        <taxon>Kinetoplastea</taxon>
        <taxon>Metakinetoplastina</taxon>
        <taxon>Trypanosomatida</taxon>
        <taxon>Trypanosomatidae</taxon>
        <taxon>Strigomonadinae</taxon>
        <taxon>Strigomonas</taxon>
    </lineage>
</organism>
<proteinExistence type="predicted"/>
<name>S9V389_9TRYP</name>